<dbReference type="AlphaFoldDB" id="A0A2U8HEZ5"/>
<evidence type="ECO:0000313" key="3">
    <source>
        <dbReference type="Proteomes" id="UP000244915"/>
    </source>
</evidence>
<proteinExistence type="predicted"/>
<accession>A0A2U8HEZ5</accession>
<dbReference type="KEGG" id="ypac:CEW88_11590"/>
<evidence type="ECO:0000256" key="1">
    <source>
        <dbReference type="SAM" id="MobiDB-lite"/>
    </source>
</evidence>
<organism evidence="2 3">
    <name type="scientific">Alloyangia pacifica</name>
    <dbReference type="NCBI Taxonomy" id="311180"/>
    <lineage>
        <taxon>Bacteria</taxon>
        <taxon>Pseudomonadati</taxon>
        <taxon>Pseudomonadota</taxon>
        <taxon>Alphaproteobacteria</taxon>
        <taxon>Rhodobacterales</taxon>
        <taxon>Roseobacteraceae</taxon>
        <taxon>Alloyangia</taxon>
    </lineage>
</organism>
<dbReference type="OrthoDB" id="123525at2"/>
<evidence type="ECO:0008006" key="4">
    <source>
        <dbReference type="Google" id="ProtNLM"/>
    </source>
</evidence>
<name>A0A2U8HEZ5_9RHOB</name>
<evidence type="ECO:0000313" key="2">
    <source>
        <dbReference type="EMBL" id="AWI84270.1"/>
    </source>
</evidence>
<dbReference type="RefSeq" id="WP_108966958.1">
    <property type="nucleotide sequence ID" value="NZ_CP022189.1"/>
</dbReference>
<sequence length="839" mass="91623">MAKATLQTVEFQGTLQTSENAPRGTWGAVRINGAAHTARQDKAGGSGYSPVRFKGNYRRNEKGVERSAAVFDVEQQKDGRQPHSPDVMAARLNCRSVLYTTFRHTSEAPRYRIALPFAELVQISDVETDKEMMLILADRLGISDVLDTGKTGCGSFFYSPACPAERLSEARTLHVDGPHLDPSSALEEAQDRVRKRREAVAAVPKGKGSNKAANALRGKLKPIDEILPLLGYEWRGGDRWLSPYSKSGSPGVVVLTGADGIPRMCSHHQNDPLCLDVEVFGTRAHDALDLVVFDLYGAEIDIAEAMKELGKGIPERYAAPTPATIRRELEKRRETLAPEVIEEDYAGEIFTLTDRFGEAHELTEHESAELLQFYPDGPPDDLDTIEALLAIFMEERESQTAQLAEIPEIPGMVGELAAWVAGRSRRILPREVCVFTALAALSAGVANRAAVVWPQGPSALNLDILLRMGTGTGKEELRATVSALATRMGGATPFDRFGSKEGGHREMLENQHSAVVLMIDEYAKMLLAVASGKDPISKAILDWAMAAFANPFGTLTATPVKNKRDQLGPVEGPCLAAFGTCAEDPSDALAVSDVGGGFLNRKIFLSGPEVAPLKPVRQARIKVIPKDVEEGVARLGRLFAPLTRMPGLNVGSALQPVEGCPREVLPIIPDDGALTALERWQDVAEGHTQDTRDPDRVLWARAMQHVVSVAGLIALGERATDPRETFEPVEMRQEHVAAAMAVVRRSMRDLAALAETKTTRPAHGQIDAKRELLKVFLRLARGEWLSRDALRRKSKILKGPEREAALLDMEAEGTIESRERRTGKGAGRPVTEYRKSWRG</sequence>
<dbReference type="Proteomes" id="UP000244915">
    <property type="component" value="Chromosome 1"/>
</dbReference>
<protein>
    <recommendedName>
        <fullName evidence="4">DUF3987 domain-containing protein</fullName>
    </recommendedName>
</protein>
<reference evidence="2 3" key="1">
    <citation type="submission" date="2017-06" db="EMBL/GenBank/DDBJ databases">
        <title>Yangia sp. YSBP01 complete genome sequence.</title>
        <authorList>
            <person name="Woo J.-H."/>
            <person name="Kim H.-S."/>
        </authorList>
    </citation>
    <scope>NUCLEOTIDE SEQUENCE [LARGE SCALE GENOMIC DNA]</scope>
    <source>
        <strain evidence="2 3">YSBP01</strain>
    </source>
</reference>
<gene>
    <name evidence="2" type="ORF">CEW88_11590</name>
</gene>
<feature type="region of interest" description="Disordered" evidence="1">
    <location>
        <begin position="814"/>
        <end position="839"/>
    </location>
</feature>
<dbReference type="EMBL" id="CP022189">
    <property type="protein sequence ID" value="AWI84270.1"/>
    <property type="molecule type" value="Genomic_DNA"/>
</dbReference>